<evidence type="ECO:0000256" key="1">
    <source>
        <dbReference type="ARBA" id="ARBA00001933"/>
    </source>
</evidence>
<proteinExistence type="inferred from homology"/>
<dbReference type="InterPro" id="IPR015422">
    <property type="entry name" value="PyrdxlP-dep_Trfase_small"/>
</dbReference>
<dbReference type="InterPro" id="IPR015421">
    <property type="entry name" value="PyrdxlP-dep_Trfase_major"/>
</dbReference>
<accession>J9VTS4</accession>
<dbReference type="PANTHER" id="PTHR45744:SF2">
    <property type="entry name" value="TYROSINE AMINOTRANSFERASE"/>
    <property type="match status" value="1"/>
</dbReference>
<evidence type="ECO:0000256" key="6">
    <source>
        <dbReference type="PIRNR" id="PIRNR000517"/>
    </source>
</evidence>
<dbReference type="Proteomes" id="UP000010091">
    <property type="component" value="Chromosome 7"/>
</dbReference>
<organism evidence="9 10">
    <name type="scientific">Cryptococcus neoformans (strain H99 / ATCC 208821 / CBS 10515 / FGSC 9487)</name>
    <name type="common">Cryptococcus neoformans var. grubii serotype A</name>
    <dbReference type="NCBI Taxonomy" id="235443"/>
    <lineage>
        <taxon>Eukaryota</taxon>
        <taxon>Fungi</taxon>
        <taxon>Dikarya</taxon>
        <taxon>Basidiomycota</taxon>
        <taxon>Agaricomycotina</taxon>
        <taxon>Tremellomycetes</taxon>
        <taxon>Tremellales</taxon>
        <taxon>Cryptococcaceae</taxon>
        <taxon>Cryptococcus</taxon>
        <taxon>Cryptococcus neoformans species complex</taxon>
    </lineage>
</organism>
<dbReference type="Gene3D" id="3.40.640.10">
    <property type="entry name" value="Type I PLP-dependent aspartate aminotransferase-like (Major domain)"/>
    <property type="match status" value="1"/>
</dbReference>
<comment type="cofactor">
    <cofactor evidence="1 6 7">
        <name>pyridoxal 5'-phosphate</name>
        <dbReference type="ChEBI" id="CHEBI:597326"/>
    </cofactor>
</comment>
<evidence type="ECO:0000256" key="7">
    <source>
        <dbReference type="PIRSR" id="PIRSR000517-1"/>
    </source>
</evidence>
<dbReference type="GO" id="GO:0004838">
    <property type="term" value="F:L-tyrosine-2-oxoglutarate transaminase activity"/>
    <property type="evidence" value="ECO:0007669"/>
    <property type="project" value="TreeGrafter"/>
</dbReference>
<dbReference type="GO" id="GO:0006572">
    <property type="term" value="P:L-tyrosine catabolic process"/>
    <property type="evidence" value="ECO:0007669"/>
    <property type="project" value="TreeGrafter"/>
</dbReference>
<name>J9VTS4_CRYN9</name>
<evidence type="ECO:0000313" key="9">
    <source>
        <dbReference type="EMBL" id="AFR95994.1"/>
    </source>
</evidence>
<evidence type="ECO:0000256" key="5">
    <source>
        <dbReference type="ARBA" id="ARBA00022898"/>
    </source>
</evidence>
<dbReference type="SUPFAM" id="SSF53383">
    <property type="entry name" value="PLP-dependent transferases"/>
    <property type="match status" value="1"/>
</dbReference>
<keyword evidence="4" id="KW-0808">Transferase</keyword>
<keyword evidence="10" id="KW-1185">Reference proteome</keyword>
<dbReference type="InterPro" id="IPR005958">
    <property type="entry name" value="TyrNic_aminoTrfase"/>
</dbReference>
<feature type="modified residue" description="N6-(pyridoxal phosphate)lysine" evidence="7">
    <location>
        <position position="283"/>
    </location>
</feature>
<dbReference type="InterPro" id="IPR004839">
    <property type="entry name" value="Aminotransferase_I/II_large"/>
</dbReference>
<dbReference type="PANTHER" id="PTHR45744">
    <property type="entry name" value="TYROSINE AMINOTRANSFERASE"/>
    <property type="match status" value="1"/>
</dbReference>
<evidence type="ECO:0000313" key="10">
    <source>
        <dbReference type="Proteomes" id="UP000010091"/>
    </source>
</evidence>
<dbReference type="CDD" id="cd00609">
    <property type="entry name" value="AAT_like"/>
    <property type="match status" value="1"/>
</dbReference>
<feature type="domain" description="Aminotransferase class I/classII large" evidence="8">
    <location>
        <begin position="72"/>
        <end position="435"/>
    </location>
</feature>
<dbReference type="VEuPathDB" id="FungiDB:CNAG_05676"/>
<dbReference type="InterPro" id="IPR015424">
    <property type="entry name" value="PyrdxlP-dep_Trfase"/>
</dbReference>
<keyword evidence="5 6" id="KW-0663">Pyridoxal phosphate</keyword>
<keyword evidence="3 9" id="KW-0032">Aminotransferase</keyword>
<evidence type="ECO:0000256" key="2">
    <source>
        <dbReference type="ARBA" id="ARBA00007441"/>
    </source>
</evidence>
<dbReference type="AlphaFoldDB" id="J9VTS4"/>
<evidence type="ECO:0000256" key="3">
    <source>
        <dbReference type="ARBA" id="ARBA00022576"/>
    </source>
</evidence>
<dbReference type="KEGG" id="cng:CNAG_05676"/>
<dbReference type="PIRSF" id="PIRSF000517">
    <property type="entry name" value="Tyr_transaminase"/>
    <property type="match status" value="1"/>
</dbReference>
<gene>
    <name evidence="9" type="ORF">CNAG_05676</name>
</gene>
<dbReference type="NCBIfam" id="TIGR01265">
    <property type="entry name" value="tyr_nico_aTase"/>
    <property type="match status" value="1"/>
</dbReference>
<evidence type="ECO:0000256" key="4">
    <source>
        <dbReference type="ARBA" id="ARBA00022679"/>
    </source>
</evidence>
<dbReference type="GO" id="GO:0030170">
    <property type="term" value="F:pyridoxal phosphate binding"/>
    <property type="evidence" value="ECO:0007669"/>
    <property type="project" value="InterPro"/>
</dbReference>
<dbReference type="RefSeq" id="XP_012050448.1">
    <property type="nucleotide sequence ID" value="XM_012195058.1"/>
</dbReference>
<evidence type="ECO:0000259" key="8">
    <source>
        <dbReference type="Pfam" id="PF00155"/>
    </source>
</evidence>
<reference evidence="9 10" key="1">
    <citation type="journal article" date="2014" name="PLoS Genet.">
        <title>Analysis of the genome and transcriptome of Cryptococcus neoformans var. grubii reveals complex RNA expression and microevolution leading to virulence attenuation.</title>
        <authorList>
            <person name="Janbon G."/>
            <person name="Ormerod K.L."/>
            <person name="Paulet D."/>
            <person name="Byrnes E.J.III."/>
            <person name="Yadav V."/>
            <person name="Chatterjee G."/>
            <person name="Mullapudi N."/>
            <person name="Hon C.C."/>
            <person name="Billmyre R.B."/>
            <person name="Brunel F."/>
            <person name="Bahn Y.S."/>
            <person name="Chen W."/>
            <person name="Chen Y."/>
            <person name="Chow E.W."/>
            <person name="Coppee J.Y."/>
            <person name="Floyd-Averette A."/>
            <person name="Gaillardin C."/>
            <person name="Gerik K.J."/>
            <person name="Goldberg J."/>
            <person name="Gonzalez-Hilarion S."/>
            <person name="Gujja S."/>
            <person name="Hamlin J.L."/>
            <person name="Hsueh Y.P."/>
            <person name="Ianiri G."/>
            <person name="Jones S."/>
            <person name="Kodira C.D."/>
            <person name="Kozubowski L."/>
            <person name="Lam W."/>
            <person name="Marra M."/>
            <person name="Mesner L.D."/>
            <person name="Mieczkowski P.A."/>
            <person name="Moyrand F."/>
            <person name="Nielsen K."/>
            <person name="Proux C."/>
            <person name="Rossignol T."/>
            <person name="Schein J.E."/>
            <person name="Sun S."/>
            <person name="Wollschlaeger C."/>
            <person name="Wood I.A."/>
            <person name="Zeng Q."/>
            <person name="Neuveglise C."/>
            <person name="Newlon C.S."/>
            <person name="Perfect J.R."/>
            <person name="Lodge J.K."/>
            <person name="Idnurm A."/>
            <person name="Stajich J.E."/>
            <person name="Kronstad J.W."/>
            <person name="Sanyal K."/>
            <person name="Heitman J."/>
            <person name="Fraser J.A."/>
            <person name="Cuomo C.A."/>
            <person name="Dietrich F.S."/>
        </authorList>
    </citation>
    <scope>NUCLEOTIDE SEQUENCE [LARGE SCALE GENOMIC DNA]</scope>
    <source>
        <strain evidence="10">H99 / ATCC 208821 / CBS 10515 / FGSC 9487</strain>
    </source>
</reference>
<sequence length="445" mass="49399">MRLDPNDRDRLINDQESSPIAHANVYDTGIQLPKNRQEWNIRVSPAAYLSCNPIRKTLSSITSKPRLTQQPLINLGLGDPTHYSLHPPPPNAIAAVNKALESGCANGYLNGVGSVEARQAVATYHERWDGVHYGVDNIVLTHGVGQGLDLVFSVLLPPASLESSNILLPRPGFSQYATLLASLGTEIRYYNCIEKDRWETDINMLDNFCDENTRAILITNPNNPCGSNYSREHLMDIISIAEKHKIPIISDEIYGHMTWDAPFIPMASLSTSVPVLTLSGLSKRFLLPGWRFGWVALYDPLNVADDIKRGIAVWGNRFMGPNSLIQGALPELLKTDPSWFEQVVGKIKCNAHIIFKAVNDIPGLSCSFPTGALYVLVRISRSKFPHLQDDVAFATALYCEEAVFVLPGVCFDSPGYLRIVLASPANVMEEVVRRLRSFCHRNHRG</sequence>
<dbReference type="Pfam" id="PF00155">
    <property type="entry name" value="Aminotran_1_2"/>
    <property type="match status" value="1"/>
</dbReference>
<dbReference type="GeneID" id="23888973"/>
<dbReference type="EMBL" id="CP003826">
    <property type="protein sequence ID" value="AFR95994.1"/>
    <property type="molecule type" value="Genomic_DNA"/>
</dbReference>
<dbReference type="Gene3D" id="3.90.1150.10">
    <property type="entry name" value="Aspartate Aminotransferase, domain 1"/>
    <property type="match status" value="1"/>
</dbReference>
<comment type="similarity">
    <text evidence="2 6">Belongs to the class-I pyridoxal-phosphate-dependent aminotransferase family.</text>
</comment>
<protein>
    <submittedName>
        <fullName evidence="9">Tyrosine aminotransferase</fullName>
    </submittedName>
</protein>